<evidence type="ECO:0000313" key="5">
    <source>
        <dbReference type="EMBL" id="OHT19408.1"/>
    </source>
</evidence>
<dbReference type="Pfam" id="PF14525">
    <property type="entry name" value="AraC_binding_2"/>
    <property type="match status" value="1"/>
</dbReference>
<keyword evidence="2" id="KW-0238">DNA-binding</keyword>
<accession>A0A1S1HBE6</accession>
<sequence>MAVILRTSMLDYCDPEPRAIALPVGSGAVRGQAPLRIASAEDDRARQRVKIGRIELDRRVFGRQRAVSITPTETMVHVLVPLAGHAVIVGNGESHTLEPGMALLVAGTEKITSVWVAGSRALILHVPRASIQAVGSRVYGNSRRLAAIDCRFVLSAQAIAHENPAELTEKRILDALVEALRASPREAALFPLARSVQRAVDHIRANPVLSWSIVDLAAVAGVTAGTLRRNFSTCLGMSVTQLVLQARIEWVRARLESVTESRSIGELSIAAGFGASGMLNRTYQRHFGETPSQTRTRAFRSRRD</sequence>
<dbReference type="SMART" id="SM00342">
    <property type="entry name" value="HTH_ARAC"/>
    <property type="match status" value="1"/>
</dbReference>
<feature type="domain" description="HTH araC/xylS-type" evidence="4">
    <location>
        <begin position="197"/>
        <end position="297"/>
    </location>
</feature>
<evidence type="ECO:0000256" key="1">
    <source>
        <dbReference type="ARBA" id="ARBA00023015"/>
    </source>
</evidence>
<dbReference type="InterPro" id="IPR035418">
    <property type="entry name" value="AraC-bd_2"/>
</dbReference>
<organism evidence="5 6">
    <name type="scientific">Edaphosphingomonas haloaromaticamans</name>
    <dbReference type="NCBI Taxonomy" id="653954"/>
    <lineage>
        <taxon>Bacteria</taxon>
        <taxon>Pseudomonadati</taxon>
        <taxon>Pseudomonadota</taxon>
        <taxon>Alphaproteobacteria</taxon>
        <taxon>Sphingomonadales</taxon>
        <taxon>Rhizorhabdaceae</taxon>
        <taxon>Edaphosphingomonas</taxon>
    </lineage>
</organism>
<keyword evidence="3" id="KW-0804">Transcription</keyword>
<gene>
    <name evidence="5" type="ORF">BHE75_01393</name>
</gene>
<name>A0A1S1HBE6_9SPHN</name>
<evidence type="ECO:0000256" key="2">
    <source>
        <dbReference type="ARBA" id="ARBA00023125"/>
    </source>
</evidence>
<dbReference type="GO" id="GO:0043565">
    <property type="term" value="F:sequence-specific DNA binding"/>
    <property type="evidence" value="ECO:0007669"/>
    <property type="project" value="InterPro"/>
</dbReference>
<dbReference type="SUPFAM" id="SSF46689">
    <property type="entry name" value="Homeodomain-like"/>
    <property type="match status" value="1"/>
</dbReference>
<dbReference type="PROSITE" id="PS00041">
    <property type="entry name" value="HTH_ARAC_FAMILY_1"/>
    <property type="match status" value="1"/>
</dbReference>
<evidence type="ECO:0000313" key="6">
    <source>
        <dbReference type="Proteomes" id="UP000179467"/>
    </source>
</evidence>
<keyword evidence="1" id="KW-0805">Transcription regulation</keyword>
<dbReference type="PANTHER" id="PTHR46796">
    <property type="entry name" value="HTH-TYPE TRANSCRIPTIONAL ACTIVATOR RHAS-RELATED"/>
    <property type="match status" value="1"/>
</dbReference>
<dbReference type="RefSeq" id="WP_139181659.1">
    <property type="nucleotide sequence ID" value="NZ_MIPT01000001.1"/>
</dbReference>
<dbReference type="InterPro" id="IPR050204">
    <property type="entry name" value="AraC_XylS_family_regulators"/>
</dbReference>
<dbReference type="InterPro" id="IPR018062">
    <property type="entry name" value="HTH_AraC-typ_CS"/>
</dbReference>
<dbReference type="PROSITE" id="PS01124">
    <property type="entry name" value="HTH_ARAC_FAMILY_2"/>
    <property type="match status" value="1"/>
</dbReference>
<dbReference type="Pfam" id="PF12833">
    <property type="entry name" value="HTH_18"/>
    <property type="match status" value="1"/>
</dbReference>
<dbReference type="InterPro" id="IPR018060">
    <property type="entry name" value="HTH_AraC"/>
</dbReference>
<dbReference type="AlphaFoldDB" id="A0A1S1HBE6"/>
<dbReference type="Proteomes" id="UP000179467">
    <property type="component" value="Unassembled WGS sequence"/>
</dbReference>
<keyword evidence="6" id="KW-1185">Reference proteome</keyword>
<dbReference type="GO" id="GO:0003700">
    <property type="term" value="F:DNA-binding transcription factor activity"/>
    <property type="evidence" value="ECO:0007669"/>
    <property type="project" value="InterPro"/>
</dbReference>
<protein>
    <submittedName>
        <fullName evidence="5">Transcriptional activator FtrA</fullName>
    </submittedName>
</protein>
<proteinExistence type="predicted"/>
<dbReference type="EMBL" id="MIPT01000001">
    <property type="protein sequence ID" value="OHT19408.1"/>
    <property type="molecule type" value="Genomic_DNA"/>
</dbReference>
<reference evidence="5 6" key="1">
    <citation type="submission" date="2016-09" db="EMBL/GenBank/DDBJ databases">
        <title>Metabolic pathway, cell adaptation mechanisms and a novel monoxygenase revealed through proteogenomic-transcription analysis of a Sphingomonas haloaromaticamans strain degrading the fungicide ortho-phenylphenol.</title>
        <authorList>
            <person name="Perruchon C."/>
            <person name="Papadopoulou E.S."/>
            <person name="Rousidou C."/>
            <person name="Vasileiadis S."/>
            <person name="Tanou G."/>
            <person name="Amoutzias G."/>
            <person name="Molassiotis A."/>
            <person name="Karpouzas D.G."/>
        </authorList>
    </citation>
    <scope>NUCLEOTIDE SEQUENCE [LARGE SCALE GENOMIC DNA]</scope>
    <source>
        <strain evidence="5 6">P3</strain>
    </source>
</reference>
<evidence type="ECO:0000259" key="4">
    <source>
        <dbReference type="PROSITE" id="PS01124"/>
    </source>
</evidence>
<dbReference type="Gene3D" id="1.10.10.60">
    <property type="entry name" value="Homeodomain-like"/>
    <property type="match status" value="1"/>
</dbReference>
<dbReference type="InterPro" id="IPR009057">
    <property type="entry name" value="Homeodomain-like_sf"/>
</dbReference>
<evidence type="ECO:0000256" key="3">
    <source>
        <dbReference type="ARBA" id="ARBA00023163"/>
    </source>
</evidence>
<comment type="caution">
    <text evidence="5">The sequence shown here is derived from an EMBL/GenBank/DDBJ whole genome shotgun (WGS) entry which is preliminary data.</text>
</comment>
<dbReference type="PANTHER" id="PTHR46796:SF6">
    <property type="entry name" value="ARAC SUBFAMILY"/>
    <property type="match status" value="1"/>
</dbReference>
<dbReference type="OrthoDB" id="7191628at2"/>